<sequence length="86" mass="9386">RTIAEEGIAEEQVQADDDVTAAVQETVAEDIANEAIPSTPTSLILPSPPSHHIPSPSQRIESSDDMEDVFNQGRMIDDLDKDERLS</sequence>
<dbReference type="EMBL" id="BKCJ011229627">
    <property type="protein sequence ID" value="GFD07152.1"/>
    <property type="molecule type" value="Genomic_DNA"/>
</dbReference>
<feature type="non-terminal residue" evidence="2">
    <location>
        <position position="1"/>
    </location>
</feature>
<dbReference type="AlphaFoldDB" id="A0A699T9G2"/>
<gene>
    <name evidence="2" type="ORF">Tci_879121</name>
</gene>
<feature type="region of interest" description="Disordered" evidence="1">
    <location>
        <begin position="37"/>
        <end position="86"/>
    </location>
</feature>
<reference evidence="2" key="1">
    <citation type="journal article" date="2019" name="Sci. Rep.">
        <title>Draft genome of Tanacetum cinerariifolium, the natural source of mosquito coil.</title>
        <authorList>
            <person name="Yamashiro T."/>
            <person name="Shiraishi A."/>
            <person name="Satake H."/>
            <person name="Nakayama K."/>
        </authorList>
    </citation>
    <scope>NUCLEOTIDE SEQUENCE</scope>
</reference>
<name>A0A699T9G2_TANCI</name>
<organism evidence="2">
    <name type="scientific">Tanacetum cinerariifolium</name>
    <name type="common">Dalmatian daisy</name>
    <name type="synonym">Chrysanthemum cinerariifolium</name>
    <dbReference type="NCBI Taxonomy" id="118510"/>
    <lineage>
        <taxon>Eukaryota</taxon>
        <taxon>Viridiplantae</taxon>
        <taxon>Streptophyta</taxon>
        <taxon>Embryophyta</taxon>
        <taxon>Tracheophyta</taxon>
        <taxon>Spermatophyta</taxon>
        <taxon>Magnoliopsida</taxon>
        <taxon>eudicotyledons</taxon>
        <taxon>Gunneridae</taxon>
        <taxon>Pentapetalae</taxon>
        <taxon>asterids</taxon>
        <taxon>campanulids</taxon>
        <taxon>Asterales</taxon>
        <taxon>Asteraceae</taxon>
        <taxon>Asteroideae</taxon>
        <taxon>Anthemideae</taxon>
        <taxon>Anthemidinae</taxon>
        <taxon>Tanacetum</taxon>
    </lineage>
</organism>
<accession>A0A699T9G2</accession>
<comment type="caution">
    <text evidence="2">The sequence shown here is derived from an EMBL/GenBank/DDBJ whole genome shotgun (WGS) entry which is preliminary data.</text>
</comment>
<evidence type="ECO:0000313" key="2">
    <source>
        <dbReference type="EMBL" id="GFD07152.1"/>
    </source>
</evidence>
<evidence type="ECO:0000256" key="1">
    <source>
        <dbReference type="SAM" id="MobiDB-lite"/>
    </source>
</evidence>
<proteinExistence type="predicted"/>
<feature type="compositionally biased region" description="Basic and acidic residues" evidence="1">
    <location>
        <begin position="75"/>
        <end position="86"/>
    </location>
</feature>
<protein>
    <submittedName>
        <fullName evidence="2">Uncharacterized protein</fullName>
    </submittedName>
</protein>